<evidence type="ECO:0000313" key="5">
    <source>
        <dbReference type="Proteomes" id="UP000275048"/>
    </source>
</evidence>
<protein>
    <submittedName>
        <fullName evidence="4">Alpha/beta fold hydrolase</fullName>
    </submittedName>
</protein>
<dbReference type="InterPro" id="IPR000073">
    <property type="entry name" value="AB_hydrolase_1"/>
</dbReference>
<dbReference type="GO" id="GO:0051920">
    <property type="term" value="F:peroxiredoxin activity"/>
    <property type="evidence" value="ECO:0007669"/>
    <property type="project" value="InterPro"/>
</dbReference>
<dbReference type="Gene3D" id="1.20.1290.10">
    <property type="entry name" value="AhpD-like"/>
    <property type="match status" value="1"/>
</dbReference>
<dbReference type="InterPro" id="IPR029032">
    <property type="entry name" value="AhpD-like"/>
</dbReference>
<dbReference type="PRINTS" id="PR00111">
    <property type="entry name" value="ABHYDROLASE"/>
</dbReference>
<dbReference type="SUPFAM" id="SSF53474">
    <property type="entry name" value="alpha/beta-Hydrolases"/>
    <property type="match status" value="1"/>
</dbReference>
<evidence type="ECO:0000259" key="3">
    <source>
        <dbReference type="Pfam" id="PF02627"/>
    </source>
</evidence>
<keyword evidence="5" id="KW-1185">Reference proteome</keyword>
<feature type="domain" description="AB hydrolase-1" evidence="2">
    <location>
        <begin position="22"/>
        <end position="250"/>
    </location>
</feature>
<dbReference type="Pfam" id="PF00561">
    <property type="entry name" value="Abhydrolase_1"/>
    <property type="match status" value="1"/>
</dbReference>
<proteinExistence type="predicted"/>
<name>A0A3M8AJ94_9MICO</name>
<feature type="compositionally biased region" description="Low complexity" evidence="1">
    <location>
        <begin position="405"/>
        <end position="423"/>
    </location>
</feature>
<sequence>MTIPRLLGSVTPAAPDAVAVETLVLLPSLGTTTELWDAALPPLRAALPGFRILRVDLPGHGASPAAREPFTMGELAEGVLRLVDELGGGRFHVAGVSLGGSVAIELAASAPERVQSLTAFASGARIGEPSGWADRAAAVRASGTASLVVGSASRWFAPDYLAANPDGPGGRALKLLVEVDDESYARCCEALGSFDRRATAGSITAPSLFVGGGHDGVTTTAAMRELASSVPGARFAEIADAAHLPPLERPAESAALLAGHIAGASQAAAASAVQAQPADPATRGMAVRRAVLGDAHVDAANAAITPETAVFQDFITRYAWGEIWAREELSRRERSIATLASLVTGGHEAETRMHVRAALRNGLSRGEIAEVMLHTALYAGLPAANTALGIARGVFAELDADGGPDAEPAASAAPAAPATTADTPPHDAPTPEEHDG</sequence>
<feature type="domain" description="Carboxymuconolactone decarboxylase-like" evidence="3">
    <location>
        <begin position="311"/>
        <end position="392"/>
    </location>
</feature>
<accession>A0A3M8AJ94</accession>
<dbReference type="InterPro" id="IPR029058">
    <property type="entry name" value="AB_hydrolase_fold"/>
</dbReference>
<dbReference type="PANTHER" id="PTHR33570:SF2">
    <property type="entry name" value="CARBOXYMUCONOLACTONE DECARBOXYLASE-LIKE DOMAIN-CONTAINING PROTEIN"/>
    <property type="match status" value="1"/>
</dbReference>
<dbReference type="InterPro" id="IPR003779">
    <property type="entry name" value="CMD-like"/>
</dbReference>
<dbReference type="EMBL" id="RHHB01000007">
    <property type="protein sequence ID" value="RNB50657.1"/>
    <property type="molecule type" value="Genomic_DNA"/>
</dbReference>
<dbReference type="Pfam" id="PF02627">
    <property type="entry name" value="CMD"/>
    <property type="match status" value="1"/>
</dbReference>
<dbReference type="AlphaFoldDB" id="A0A3M8AJ94"/>
<dbReference type="Gene3D" id="3.40.50.1820">
    <property type="entry name" value="alpha/beta hydrolase"/>
    <property type="match status" value="1"/>
</dbReference>
<dbReference type="SUPFAM" id="SSF69118">
    <property type="entry name" value="AhpD-like"/>
    <property type="match status" value="1"/>
</dbReference>
<dbReference type="Proteomes" id="UP000275048">
    <property type="component" value="Unassembled WGS sequence"/>
</dbReference>
<keyword evidence="4" id="KW-0378">Hydrolase</keyword>
<dbReference type="OrthoDB" id="9802489at2"/>
<evidence type="ECO:0000313" key="4">
    <source>
        <dbReference type="EMBL" id="RNB50657.1"/>
    </source>
</evidence>
<organism evidence="4 5">
    <name type="scientific">Agromyces tardus</name>
    <dbReference type="NCBI Taxonomy" id="2583849"/>
    <lineage>
        <taxon>Bacteria</taxon>
        <taxon>Bacillati</taxon>
        <taxon>Actinomycetota</taxon>
        <taxon>Actinomycetes</taxon>
        <taxon>Micrococcales</taxon>
        <taxon>Microbacteriaceae</taxon>
        <taxon>Agromyces</taxon>
    </lineage>
</organism>
<dbReference type="InterPro" id="IPR052512">
    <property type="entry name" value="4CMD/NDH-1_regulator"/>
</dbReference>
<evidence type="ECO:0000256" key="1">
    <source>
        <dbReference type="SAM" id="MobiDB-lite"/>
    </source>
</evidence>
<dbReference type="PANTHER" id="PTHR33570">
    <property type="entry name" value="4-CARBOXYMUCONOLACTONE DECARBOXYLASE FAMILY PROTEIN"/>
    <property type="match status" value="1"/>
</dbReference>
<comment type="caution">
    <text evidence="4">The sequence shown here is derived from an EMBL/GenBank/DDBJ whole genome shotgun (WGS) entry which is preliminary data.</text>
</comment>
<evidence type="ECO:0000259" key="2">
    <source>
        <dbReference type="Pfam" id="PF00561"/>
    </source>
</evidence>
<reference evidence="4 5" key="1">
    <citation type="submission" date="2018-10" db="EMBL/GenBank/DDBJ databases">
        <title>Isolation, diversity and antibacterial activity of antinobacteria from the wheat rhizosphere soil.</title>
        <authorList>
            <person name="Sun T."/>
        </authorList>
    </citation>
    <scope>NUCLEOTIDE SEQUENCE [LARGE SCALE GENOMIC DNA]</scope>
    <source>
        <strain evidence="4 5">SJ-23</strain>
    </source>
</reference>
<dbReference type="GO" id="GO:0016787">
    <property type="term" value="F:hydrolase activity"/>
    <property type="evidence" value="ECO:0007669"/>
    <property type="project" value="UniProtKB-KW"/>
</dbReference>
<dbReference type="RefSeq" id="WP_122936258.1">
    <property type="nucleotide sequence ID" value="NZ_JBHSNT010000068.1"/>
</dbReference>
<gene>
    <name evidence="4" type="ORF">EDM22_06530</name>
</gene>
<feature type="region of interest" description="Disordered" evidence="1">
    <location>
        <begin position="399"/>
        <end position="436"/>
    </location>
</feature>